<evidence type="ECO:0000256" key="1">
    <source>
        <dbReference type="ARBA" id="ARBA00022553"/>
    </source>
</evidence>
<dbReference type="GO" id="GO:0000160">
    <property type="term" value="P:phosphorelay signal transduction system"/>
    <property type="evidence" value="ECO:0007669"/>
    <property type="project" value="UniProtKB-KW"/>
</dbReference>
<evidence type="ECO:0000313" key="10">
    <source>
        <dbReference type="Proteomes" id="UP000523087"/>
    </source>
</evidence>
<evidence type="ECO:0000256" key="2">
    <source>
        <dbReference type="ARBA" id="ARBA00023012"/>
    </source>
</evidence>
<dbReference type="Gene3D" id="1.10.10.10">
    <property type="entry name" value="Winged helix-like DNA-binding domain superfamily/Winged helix DNA-binding domain"/>
    <property type="match status" value="1"/>
</dbReference>
<dbReference type="PROSITE" id="PS00622">
    <property type="entry name" value="HTH_LUXR_1"/>
    <property type="match status" value="1"/>
</dbReference>
<feature type="modified residue" description="4-aspartylphosphate" evidence="6">
    <location>
        <position position="43"/>
    </location>
</feature>
<dbReference type="PROSITE" id="PS50043">
    <property type="entry name" value="HTH_LUXR_2"/>
    <property type="match status" value="1"/>
</dbReference>
<dbReference type="SMART" id="SM00421">
    <property type="entry name" value="HTH_LUXR"/>
    <property type="match status" value="1"/>
</dbReference>
<dbReference type="InterPro" id="IPR058245">
    <property type="entry name" value="NreC/VraR/RcsB-like_REC"/>
</dbReference>
<dbReference type="Proteomes" id="UP000523087">
    <property type="component" value="Unassembled WGS sequence"/>
</dbReference>
<evidence type="ECO:0000256" key="5">
    <source>
        <dbReference type="ARBA" id="ARBA00023163"/>
    </source>
</evidence>
<dbReference type="InterPro" id="IPR001789">
    <property type="entry name" value="Sig_transdc_resp-reg_receiver"/>
</dbReference>
<name>A0A7V9Z936_9BACL</name>
<protein>
    <submittedName>
        <fullName evidence="9">DNA-binding NarL/FixJ family response regulator</fullName>
    </submittedName>
</protein>
<dbReference type="GO" id="GO:0003677">
    <property type="term" value="F:DNA binding"/>
    <property type="evidence" value="ECO:0007669"/>
    <property type="project" value="UniProtKB-KW"/>
</dbReference>
<dbReference type="PROSITE" id="PS50110">
    <property type="entry name" value="RESPONSE_REGULATORY"/>
    <property type="match status" value="1"/>
</dbReference>
<dbReference type="AlphaFoldDB" id="A0A7V9Z936"/>
<dbReference type="SMART" id="SM00448">
    <property type="entry name" value="REC"/>
    <property type="match status" value="1"/>
</dbReference>
<sequence>MAGLYTTILLENEDALEVVNTICHPDRLEEEIIKHKPDVIVMDIRMKSDNGIEWTKKIVEKYPTCKVVILSGYAYDEYIRAAYEAGAYAFVTKENSVFELANAIRQSHLGIKSFPMNRLSDYNTPLTKIELKILQFISEDRTNAEISELLNISKRTVEHHVSSILRKLDVDSRVGAVVKAIKLGLLDF</sequence>
<evidence type="ECO:0000256" key="4">
    <source>
        <dbReference type="ARBA" id="ARBA00023125"/>
    </source>
</evidence>
<dbReference type="PRINTS" id="PR00038">
    <property type="entry name" value="HTHLUXR"/>
</dbReference>
<proteinExistence type="predicted"/>
<keyword evidence="5" id="KW-0804">Transcription</keyword>
<dbReference type="InterPro" id="IPR016032">
    <property type="entry name" value="Sig_transdc_resp-reg_C-effctor"/>
</dbReference>
<evidence type="ECO:0000256" key="3">
    <source>
        <dbReference type="ARBA" id="ARBA00023015"/>
    </source>
</evidence>
<dbReference type="CDD" id="cd17535">
    <property type="entry name" value="REC_NarL-like"/>
    <property type="match status" value="1"/>
</dbReference>
<evidence type="ECO:0000259" key="8">
    <source>
        <dbReference type="PROSITE" id="PS50110"/>
    </source>
</evidence>
<dbReference type="InterPro" id="IPR039420">
    <property type="entry name" value="WalR-like"/>
</dbReference>
<keyword evidence="3" id="KW-0805">Transcription regulation</keyword>
<dbReference type="EMBL" id="JACDUT010000011">
    <property type="protein sequence ID" value="MBA2876332.1"/>
    <property type="molecule type" value="Genomic_DNA"/>
</dbReference>
<dbReference type="InterPro" id="IPR000792">
    <property type="entry name" value="Tscrpt_reg_LuxR_C"/>
</dbReference>
<organism evidence="9 10">
    <name type="scientific">Thermaerobacillus caldiproteolyticus</name>
    <dbReference type="NCBI Taxonomy" id="247480"/>
    <lineage>
        <taxon>Bacteria</taxon>
        <taxon>Bacillati</taxon>
        <taxon>Bacillota</taxon>
        <taxon>Bacilli</taxon>
        <taxon>Bacillales</taxon>
        <taxon>Anoxybacillaceae</taxon>
        <taxon>Thermaerobacillus</taxon>
    </lineage>
</organism>
<dbReference type="InterPro" id="IPR036388">
    <property type="entry name" value="WH-like_DNA-bd_sf"/>
</dbReference>
<reference evidence="9 10" key="1">
    <citation type="submission" date="2020-07" db="EMBL/GenBank/DDBJ databases">
        <title>Genomic Encyclopedia of Type Strains, Phase IV (KMG-IV): sequencing the most valuable type-strain genomes for metagenomic binning, comparative biology and taxonomic classification.</title>
        <authorList>
            <person name="Goeker M."/>
        </authorList>
    </citation>
    <scope>NUCLEOTIDE SEQUENCE [LARGE SCALE GENOMIC DNA]</scope>
    <source>
        <strain evidence="9 10">DSM 15730</strain>
    </source>
</reference>
<comment type="caution">
    <text evidence="9">The sequence shown here is derived from an EMBL/GenBank/DDBJ whole genome shotgun (WGS) entry which is preliminary data.</text>
</comment>
<dbReference type="Pfam" id="PF00072">
    <property type="entry name" value="Response_reg"/>
    <property type="match status" value="1"/>
</dbReference>
<dbReference type="SUPFAM" id="SSF46894">
    <property type="entry name" value="C-terminal effector domain of the bipartite response regulators"/>
    <property type="match status" value="1"/>
</dbReference>
<gene>
    <name evidence="9" type="ORF">HNR31_003127</name>
</gene>
<keyword evidence="10" id="KW-1185">Reference proteome</keyword>
<dbReference type="PANTHER" id="PTHR43214">
    <property type="entry name" value="TWO-COMPONENT RESPONSE REGULATOR"/>
    <property type="match status" value="1"/>
</dbReference>
<keyword evidence="2" id="KW-0902">Two-component regulatory system</keyword>
<accession>A0A7V9Z936</accession>
<evidence type="ECO:0000259" key="7">
    <source>
        <dbReference type="PROSITE" id="PS50043"/>
    </source>
</evidence>
<dbReference type="GO" id="GO:0006355">
    <property type="term" value="P:regulation of DNA-templated transcription"/>
    <property type="evidence" value="ECO:0007669"/>
    <property type="project" value="InterPro"/>
</dbReference>
<keyword evidence="4 9" id="KW-0238">DNA-binding</keyword>
<keyword evidence="1 6" id="KW-0597">Phosphoprotein</keyword>
<dbReference type="CDD" id="cd06170">
    <property type="entry name" value="LuxR_C_like"/>
    <property type="match status" value="1"/>
</dbReference>
<dbReference type="InterPro" id="IPR011006">
    <property type="entry name" value="CheY-like_superfamily"/>
</dbReference>
<dbReference type="Pfam" id="PF00196">
    <property type="entry name" value="GerE"/>
    <property type="match status" value="1"/>
</dbReference>
<feature type="domain" description="Response regulatory" evidence="8">
    <location>
        <begin position="1"/>
        <end position="108"/>
    </location>
</feature>
<evidence type="ECO:0000256" key="6">
    <source>
        <dbReference type="PROSITE-ProRule" id="PRU00169"/>
    </source>
</evidence>
<feature type="domain" description="HTH luxR-type" evidence="7">
    <location>
        <begin position="119"/>
        <end position="184"/>
    </location>
</feature>
<dbReference type="SUPFAM" id="SSF52172">
    <property type="entry name" value="CheY-like"/>
    <property type="match status" value="1"/>
</dbReference>
<dbReference type="Gene3D" id="3.40.50.2300">
    <property type="match status" value="1"/>
</dbReference>
<evidence type="ECO:0000313" key="9">
    <source>
        <dbReference type="EMBL" id="MBA2876332.1"/>
    </source>
</evidence>